<reference evidence="1" key="1">
    <citation type="journal article" date="2014" name="Int. J. Syst. Evol. Microbiol.">
        <title>Complete genome sequence of Corynebacterium casei LMG S-19264T (=DSM 44701T), isolated from a smear-ripened cheese.</title>
        <authorList>
            <consortium name="US DOE Joint Genome Institute (JGI-PGF)"/>
            <person name="Walter F."/>
            <person name="Albersmeier A."/>
            <person name="Kalinowski J."/>
            <person name="Ruckert C."/>
        </authorList>
    </citation>
    <scope>NUCLEOTIDE SEQUENCE</scope>
    <source>
        <strain evidence="1">VKM Ac-2007</strain>
    </source>
</reference>
<comment type="caution">
    <text evidence="1">The sequence shown here is derived from an EMBL/GenBank/DDBJ whole genome shotgun (WGS) entry which is preliminary data.</text>
</comment>
<protein>
    <submittedName>
        <fullName evidence="1">Uncharacterized protein</fullName>
    </submittedName>
</protein>
<accession>A0A9W6I7U0</accession>
<reference evidence="1" key="2">
    <citation type="submission" date="2023-01" db="EMBL/GenBank/DDBJ databases">
        <authorList>
            <person name="Sun Q."/>
            <person name="Evtushenko L."/>
        </authorList>
    </citation>
    <scope>NUCLEOTIDE SEQUENCE</scope>
    <source>
        <strain evidence="1">VKM Ac-2007</strain>
    </source>
</reference>
<keyword evidence="2" id="KW-1185">Reference proteome</keyword>
<organism evidence="1 2">
    <name type="scientific">Streptosporangium carneum</name>
    <dbReference type="NCBI Taxonomy" id="47481"/>
    <lineage>
        <taxon>Bacteria</taxon>
        <taxon>Bacillati</taxon>
        <taxon>Actinomycetota</taxon>
        <taxon>Actinomycetes</taxon>
        <taxon>Streptosporangiales</taxon>
        <taxon>Streptosporangiaceae</taxon>
        <taxon>Streptosporangium</taxon>
    </lineage>
</organism>
<evidence type="ECO:0000313" key="2">
    <source>
        <dbReference type="Proteomes" id="UP001143474"/>
    </source>
</evidence>
<dbReference type="RefSeq" id="WP_271221283.1">
    <property type="nucleotide sequence ID" value="NZ_BAAAVD010000012.1"/>
</dbReference>
<proteinExistence type="predicted"/>
<gene>
    <name evidence="1" type="ORF">GCM10017600_63910</name>
</gene>
<name>A0A9W6I7U0_9ACTN</name>
<dbReference type="AlphaFoldDB" id="A0A9W6I7U0"/>
<sequence length="56" mass="5663">MWAAVAIGTLFLLHGPGPDVFGSPASLCLALGVLLLDARSRTAVRWSGGATTGRPG</sequence>
<dbReference type="EMBL" id="BSEV01000019">
    <property type="protein sequence ID" value="GLK12981.1"/>
    <property type="molecule type" value="Genomic_DNA"/>
</dbReference>
<evidence type="ECO:0000313" key="1">
    <source>
        <dbReference type="EMBL" id="GLK12981.1"/>
    </source>
</evidence>
<dbReference type="Proteomes" id="UP001143474">
    <property type="component" value="Unassembled WGS sequence"/>
</dbReference>